<comment type="cofactor">
    <cofactor evidence="8">
        <name>Mg(2+)</name>
        <dbReference type="ChEBI" id="CHEBI:18420"/>
    </cofactor>
</comment>
<dbReference type="GO" id="GO:0005737">
    <property type="term" value="C:cytoplasm"/>
    <property type="evidence" value="ECO:0007669"/>
    <property type="project" value="UniProtKB-SubCell"/>
</dbReference>
<accession>A0A7T0KNX7</accession>
<feature type="binding site" evidence="8">
    <location>
        <position position="54"/>
    </location>
    <ligand>
        <name>Mg(2+)</name>
        <dbReference type="ChEBI" id="CHEBI:18420"/>
    </ligand>
</feature>
<dbReference type="GO" id="GO:0008897">
    <property type="term" value="F:holo-[acyl-carrier-protein] synthase activity"/>
    <property type="evidence" value="ECO:0007669"/>
    <property type="project" value="UniProtKB-UniRule"/>
</dbReference>
<dbReference type="EC" id="2.7.8.7" evidence="8"/>
<dbReference type="InterPro" id="IPR004568">
    <property type="entry name" value="Ppantetheine-prot_Trfase_dom"/>
</dbReference>
<comment type="function">
    <text evidence="8">Transfers the 4'-phosphopantetheine moiety from coenzyme A to a Ser of acyl-carrier-protein.</text>
</comment>
<keyword evidence="8" id="KW-0963">Cytoplasm</keyword>
<dbReference type="NCBIfam" id="TIGR00556">
    <property type="entry name" value="pantethn_trn"/>
    <property type="match status" value="1"/>
</dbReference>
<comment type="similarity">
    <text evidence="8">Belongs to the P-Pant transferase superfamily. AcpS family.</text>
</comment>
<dbReference type="KEGG" id="cqn:G7Y29_02410"/>
<evidence type="ECO:0000256" key="6">
    <source>
        <dbReference type="ARBA" id="ARBA00023098"/>
    </source>
</evidence>
<dbReference type="AlphaFoldDB" id="A0A7T0KNX7"/>
<evidence type="ECO:0000256" key="1">
    <source>
        <dbReference type="ARBA" id="ARBA00022516"/>
    </source>
</evidence>
<evidence type="ECO:0000313" key="10">
    <source>
        <dbReference type="EMBL" id="QPK83680.1"/>
    </source>
</evidence>
<evidence type="ECO:0000256" key="5">
    <source>
        <dbReference type="ARBA" id="ARBA00022842"/>
    </source>
</evidence>
<dbReference type="Proteomes" id="UP000594586">
    <property type="component" value="Chromosome"/>
</dbReference>
<keyword evidence="6 8" id="KW-0443">Lipid metabolism</keyword>
<dbReference type="InterPro" id="IPR002582">
    <property type="entry name" value="ACPS"/>
</dbReference>
<dbReference type="GO" id="GO:0006633">
    <property type="term" value="P:fatty acid biosynthetic process"/>
    <property type="evidence" value="ECO:0007669"/>
    <property type="project" value="UniProtKB-UniRule"/>
</dbReference>
<keyword evidence="1 8" id="KW-0444">Lipid biosynthesis</keyword>
<dbReference type="HAMAP" id="MF_00101">
    <property type="entry name" value="AcpS"/>
    <property type="match status" value="1"/>
</dbReference>
<evidence type="ECO:0000313" key="11">
    <source>
        <dbReference type="Proteomes" id="UP000594586"/>
    </source>
</evidence>
<evidence type="ECO:0000259" key="9">
    <source>
        <dbReference type="Pfam" id="PF01648"/>
    </source>
</evidence>
<dbReference type="Pfam" id="PF01648">
    <property type="entry name" value="ACPS"/>
    <property type="match status" value="1"/>
</dbReference>
<keyword evidence="3 8" id="KW-0479">Metal-binding</keyword>
<dbReference type="InterPro" id="IPR008278">
    <property type="entry name" value="4-PPantetheinyl_Trfase_dom"/>
</dbReference>
<evidence type="ECO:0000256" key="4">
    <source>
        <dbReference type="ARBA" id="ARBA00022832"/>
    </source>
</evidence>
<feature type="binding site" evidence="8">
    <location>
        <position position="6"/>
    </location>
    <ligand>
        <name>Mg(2+)</name>
        <dbReference type="ChEBI" id="CHEBI:18420"/>
    </ligand>
</feature>
<gene>
    <name evidence="8" type="primary">acpS</name>
    <name evidence="10" type="ORF">G7Y29_02410</name>
</gene>
<name>A0A7T0KNX7_9CORY</name>
<sequence>MHVGTDIVHIPGFAAQLNTPGSTFARVFTDRELRESAAKASPESSLAARWAAKEAYIKAWSQALYGSPPAVEDVDFRDIEVVSDAFGRVAVSLRGVLADAAPAAQSLSISHDGDYAVAVCLVCIAG</sequence>
<evidence type="ECO:0000256" key="7">
    <source>
        <dbReference type="ARBA" id="ARBA00023160"/>
    </source>
</evidence>
<keyword evidence="4 8" id="KW-0276">Fatty acid metabolism</keyword>
<protein>
    <recommendedName>
        <fullName evidence="8">Holo-[acyl-carrier-protein] synthase</fullName>
        <shortName evidence="8">Holo-ACP synthase</shortName>
        <ecNumber evidence="8">2.7.8.7</ecNumber>
    </recommendedName>
    <alternativeName>
        <fullName evidence="8">4'-phosphopantetheinyl transferase AcpS</fullName>
    </alternativeName>
</protein>
<dbReference type="NCBIfam" id="NF000831">
    <property type="entry name" value="PRK00070.3-1"/>
    <property type="match status" value="1"/>
</dbReference>
<comment type="subcellular location">
    <subcellularLocation>
        <location evidence="8">Cytoplasm</location>
    </subcellularLocation>
</comment>
<dbReference type="EMBL" id="CP064955">
    <property type="protein sequence ID" value="QPK83680.1"/>
    <property type="molecule type" value="Genomic_DNA"/>
</dbReference>
<keyword evidence="2 8" id="KW-0808">Transferase</keyword>
<organism evidence="10 11">
    <name type="scientific">Corynebacterium qintianiae</name>
    <dbReference type="NCBI Taxonomy" id="2709392"/>
    <lineage>
        <taxon>Bacteria</taxon>
        <taxon>Bacillati</taxon>
        <taxon>Actinomycetota</taxon>
        <taxon>Actinomycetes</taxon>
        <taxon>Mycobacteriales</taxon>
        <taxon>Corynebacteriaceae</taxon>
        <taxon>Corynebacterium</taxon>
    </lineage>
</organism>
<dbReference type="SUPFAM" id="SSF56214">
    <property type="entry name" value="4'-phosphopantetheinyl transferase"/>
    <property type="match status" value="1"/>
</dbReference>
<reference evidence="10 11" key="1">
    <citation type="submission" date="2020-11" db="EMBL/GenBank/DDBJ databases">
        <title>Corynebacterium sp. MC1420.</title>
        <authorList>
            <person name="Zhou J."/>
        </authorList>
    </citation>
    <scope>NUCLEOTIDE SEQUENCE [LARGE SCALE GENOMIC DNA]</scope>
    <source>
        <strain evidence="10 11">MC1420</strain>
    </source>
</reference>
<evidence type="ECO:0000256" key="8">
    <source>
        <dbReference type="HAMAP-Rule" id="MF_00101"/>
    </source>
</evidence>
<comment type="catalytic activity">
    <reaction evidence="8">
        <text>apo-[ACP] + CoA = holo-[ACP] + adenosine 3',5'-bisphosphate + H(+)</text>
        <dbReference type="Rhea" id="RHEA:12068"/>
        <dbReference type="Rhea" id="RHEA-COMP:9685"/>
        <dbReference type="Rhea" id="RHEA-COMP:9690"/>
        <dbReference type="ChEBI" id="CHEBI:15378"/>
        <dbReference type="ChEBI" id="CHEBI:29999"/>
        <dbReference type="ChEBI" id="CHEBI:57287"/>
        <dbReference type="ChEBI" id="CHEBI:58343"/>
        <dbReference type="ChEBI" id="CHEBI:64479"/>
        <dbReference type="EC" id="2.7.8.7"/>
    </reaction>
</comment>
<feature type="domain" description="4'-phosphopantetheinyl transferase" evidence="9">
    <location>
        <begin position="3"/>
        <end position="120"/>
    </location>
</feature>
<evidence type="ECO:0000256" key="2">
    <source>
        <dbReference type="ARBA" id="ARBA00022679"/>
    </source>
</evidence>
<keyword evidence="7 8" id="KW-0275">Fatty acid biosynthesis</keyword>
<dbReference type="Gene3D" id="3.90.470.20">
    <property type="entry name" value="4'-phosphopantetheinyl transferase domain"/>
    <property type="match status" value="1"/>
</dbReference>
<keyword evidence="5 8" id="KW-0460">Magnesium</keyword>
<dbReference type="RefSeq" id="WP_165004916.1">
    <property type="nucleotide sequence ID" value="NZ_CP064955.1"/>
</dbReference>
<proteinExistence type="inferred from homology"/>
<dbReference type="GO" id="GO:0000287">
    <property type="term" value="F:magnesium ion binding"/>
    <property type="evidence" value="ECO:0007669"/>
    <property type="project" value="UniProtKB-UniRule"/>
</dbReference>
<dbReference type="InterPro" id="IPR037143">
    <property type="entry name" value="4-PPantetheinyl_Trfase_dom_sf"/>
</dbReference>
<keyword evidence="11" id="KW-1185">Reference proteome</keyword>
<evidence type="ECO:0000256" key="3">
    <source>
        <dbReference type="ARBA" id="ARBA00022723"/>
    </source>
</evidence>